<feature type="domain" description="SGNH hydrolase-type esterase" evidence="1">
    <location>
        <begin position="44"/>
        <end position="188"/>
    </location>
</feature>
<dbReference type="InterPro" id="IPR013830">
    <property type="entry name" value="SGNH_hydro"/>
</dbReference>
<dbReference type="SUPFAM" id="SSF52266">
    <property type="entry name" value="SGNH hydrolase"/>
    <property type="match status" value="1"/>
</dbReference>
<dbReference type="Gene3D" id="3.40.50.1110">
    <property type="entry name" value="SGNH hydrolase"/>
    <property type="match status" value="1"/>
</dbReference>
<dbReference type="Pfam" id="PF13472">
    <property type="entry name" value="Lipase_GDSL_2"/>
    <property type="match status" value="1"/>
</dbReference>
<dbReference type="PANTHER" id="PTHR30383:SF29">
    <property type="entry name" value="SGNH HYDROLASE-TYPE ESTERASE DOMAIN-CONTAINING PROTEIN"/>
    <property type="match status" value="1"/>
</dbReference>
<gene>
    <name evidence="2" type="ORF">NCTC11621_01547</name>
</gene>
<dbReference type="EMBL" id="UGTV01000015">
    <property type="protein sequence ID" value="SUC10493.1"/>
    <property type="molecule type" value="Genomic_DNA"/>
</dbReference>
<organism evidence="2 3">
    <name type="scientific">Pasteurella canis</name>
    <dbReference type="NCBI Taxonomy" id="753"/>
    <lineage>
        <taxon>Bacteria</taxon>
        <taxon>Pseudomonadati</taxon>
        <taxon>Pseudomonadota</taxon>
        <taxon>Gammaproteobacteria</taxon>
        <taxon>Pasteurellales</taxon>
        <taxon>Pasteurellaceae</taxon>
        <taxon>Pasteurella</taxon>
    </lineage>
</organism>
<reference evidence="2 3" key="1">
    <citation type="submission" date="2018-06" db="EMBL/GenBank/DDBJ databases">
        <authorList>
            <consortium name="Pathogen Informatics"/>
            <person name="Doyle S."/>
        </authorList>
    </citation>
    <scope>NUCLEOTIDE SEQUENCE [LARGE SCALE GENOMIC DNA]</scope>
    <source>
        <strain evidence="2 3">NCTC11621</strain>
    </source>
</reference>
<dbReference type="CDD" id="cd01841">
    <property type="entry name" value="NnaC_like"/>
    <property type="match status" value="1"/>
</dbReference>
<dbReference type="InterPro" id="IPR051532">
    <property type="entry name" value="Ester_Hydrolysis_Enzymes"/>
</dbReference>
<dbReference type="Proteomes" id="UP000254704">
    <property type="component" value="Unassembled WGS sequence"/>
</dbReference>
<dbReference type="PANTHER" id="PTHR30383">
    <property type="entry name" value="THIOESTERASE 1/PROTEASE 1/LYSOPHOSPHOLIPASE L1"/>
    <property type="match status" value="1"/>
</dbReference>
<sequence>MLSDQDIFHRYQIKSNEFKKKADISLIGHSLFDMWEDLPNGTPTLANQSVANLGISGVSTRQYLDVIIKPKLITHLGKHIFLFLGVNDICKEKEYSPAKVMEWLNQILDHLHTISPHSHYYLLEATPVNAISTVTNTQINTLNTYLKANCPETVTYIETQSVFSNSDHELNLALCTDGLHFNQEGYQVLANLLEKYLQQ</sequence>
<keyword evidence="2" id="KW-0378">Hydrolase</keyword>
<evidence type="ECO:0000259" key="1">
    <source>
        <dbReference type="Pfam" id="PF13472"/>
    </source>
</evidence>
<dbReference type="InterPro" id="IPR036514">
    <property type="entry name" value="SGNH_hydro_sf"/>
</dbReference>
<accession>A0A379EWB3</accession>
<evidence type="ECO:0000313" key="2">
    <source>
        <dbReference type="EMBL" id="SUC10493.1"/>
    </source>
</evidence>
<name>A0A379EWB3_9PAST</name>
<proteinExistence type="predicted"/>
<evidence type="ECO:0000313" key="3">
    <source>
        <dbReference type="Proteomes" id="UP000254704"/>
    </source>
</evidence>
<dbReference type="GO" id="GO:0016788">
    <property type="term" value="F:hydrolase activity, acting on ester bonds"/>
    <property type="evidence" value="ECO:0007669"/>
    <property type="project" value="UniProtKB-ARBA"/>
</dbReference>
<dbReference type="AlphaFoldDB" id="A0A379EWB3"/>
<protein>
    <submittedName>
        <fullName evidence="2">GDSL-like Lipase/Acylhydrolase</fullName>
    </submittedName>
</protein>
<dbReference type="RefSeq" id="WP_115323148.1">
    <property type="nucleotide sequence ID" value="NZ_UGTV01000015.1"/>
</dbReference>